<evidence type="ECO:0000313" key="2">
    <source>
        <dbReference type="EMBL" id="BES92450.1"/>
    </source>
</evidence>
<feature type="region of interest" description="Disordered" evidence="1">
    <location>
        <begin position="68"/>
        <end position="108"/>
    </location>
</feature>
<dbReference type="Proteomes" id="UP001307889">
    <property type="component" value="Chromosome 3"/>
</dbReference>
<gene>
    <name evidence="2" type="ORF">NTJ_05231</name>
</gene>
<organism evidence="2 3">
    <name type="scientific">Nesidiocoris tenuis</name>
    <dbReference type="NCBI Taxonomy" id="355587"/>
    <lineage>
        <taxon>Eukaryota</taxon>
        <taxon>Metazoa</taxon>
        <taxon>Ecdysozoa</taxon>
        <taxon>Arthropoda</taxon>
        <taxon>Hexapoda</taxon>
        <taxon>Insecta</taxon>
        <taxon>Pterygota</taxon>
        <taxon>Neoptera</taxon>
        <taxon>Paraneoptera</taxon>
        <taxon>Hemiptera</taxon>
        <taxon>Heteroptera</taxon>
        <taxon>Panheteroptera</taxon>
        <taxon>Cimicomorpha</taxon>
        <taxon>Miridae</taxon>
        <taxon>Dicyphina</taxon>
        <taxon>Nesidiocoris</taxon>
    </lineage>
</organism>
<dbReference type="EMBL" id="AP028911">
    <property type="protein sequence ID" value="BES92450.1"/>
    <property type="molecule type" value="Genomic_DNA"/>
</dbReference>
<evidence type="ECO:0000256" key="1">
    <source>
        <dbReference type="SAM" id="MobiDB-lite"/>
    </source>
</evidence>
<name>A0ABN7AJM2_9HEMI</name>
<keyword evidence="3" id="KW-1185">Reference proteome</keyword>
<evidence type="ECO:0000313" key="3">
    <source>
        <dbReference type="Proteomes" id="UP001307889"/>
    </source>
</evidence>
<reference evidence="2 3" key="1">
    <citation type="submission" date="2023-09" db="EMBL/GenBank/DDBJ databases">
        <title>Nesidiocoris tenuis whole genome shotgun sequence.</title>
        <authorList>
            <person name="Shibata T."/>
            <person name="Shimoda M."/>
            <person name="Kobayashi T."/>
            <person name="Uehara T."/>
        </authorList>
    </citation>
    <scope>NUCLEOTIDE SEQUENCE [LARGE SCALE GENOMIC DNA]</scope>
    <source>
        <strain evidence="2 3">Japan</strain>
    </source>
</reference>
<protein>
    <submittedName>
        <fullName evidence="2">Uncharacterized protein</fullName>
    </submittedName>
</protein>
<accession>A0ABN7AJM2</accession>
<proteinExistence type="predicted"/>
<sequence>MVEAVEVIDDIKIFEFSSEIKLFRHTFADEFARQDDSPFLGFDEDDLYCTNQIFQNFSVWRSKQPLPKMPANVRGRKRKSDTAIRAAPCAKRNSGGSSHNSPDAKSEPEIELMVCRGPIPRPKPAIKFKRTPVVETIILDDDSDTDSTAASVDSGTEAFRLTLDGPPIIEIEDSDSESVDSAISVSSPHSLLSAPVSPSALHCQEAVRKITDQQSITTTPPTALPAKPLGNTQLPARAHVITVQQTTNCDKIQGKNHDKTNQNFSTLKRWGVQRKTSPPLRHQKKKSPILKENTAVCEKKNQENVDNNNLVAPAQKTTCAYSLACLSPGVGYIPLLEFGMNTIKFEDPFGSGKVKMYANVMHATKWLNSEVQGRVNFDACTELKWTVVNAVILQAKRLNRFDFRALSQPNCRITKNGVSFS</sequence>